<dbReference type="Pfam" id="PF13855">
    <property type="entry name" value="LRR_8"/>
    <property type="match status" value="3"/>
</dbReference>
<keyword evidence="4" id="KW-0433">Leucine-rich repeat</keyword>
<evidence type="ECO:0000256" key="10">
    <source>
        <dbReference type="ARBA" id="ARBA00023170"/>
    </source>
</evidence>
<keyword evidence="9 12" id="KW-0472">Membrane</keyword>
<evidence type="ECO:0000256" key="6">
    <source>
        <dbReference type="ARBA" id="ARBA00022729"/>
    </source>
</evidence>
<evidence type="ECO:0000256" key="4">
    <source>
        <dbReference type="ARBA" id="ARBA00022614"/>
    </source>
</evidence>
<dbReference type="InterPro" id="IPR013210">
    <property type="entry name" value="LRR_N_plant-typ"/>
</dbReference>
<feature type="transmembrane region" description="Helical" evidence="12">
    <location>
        <begin position="804"/>
        <end position="828"/>
    </location>
</feature>
<evidence type="ECO:0000256" key="11">
    <source>
        <dbReference type="ARBA" id="ARBA00023180"/>
    </source>
</evidence>
<evidence type="ECO:0000256" key="1">
    <source>
        <dbReference type="ARBA" id="ARBA00004251"/>
    </source>
</evidence>
<dbReference type="InterPro" id="IPR003591">
    <property type="entry name" value="Leu-rich_rpt_typical-subtyp"/>
</dbReference>
<keyword evidence="6 13" id="KW-0732">Signal</keyword>
<dbReference type="Gene3D" id="3.80.10.10">
    <property type="entry name" value="Ribonuclease Inhibitor"/>
    <property type="match status" value="4"/>
</dbReference>
<dbReference type="PRINTS" id="PR00019">
    <property type="entry name" value="LEURICHRPT"/>
</dbReference>
<dbReference type="Pfam" id="PF00560">
    <property type="entry name" value="LRR_1"/>
    <property type="match status" value="3"/>
</dbReference>
<evidence type="ECO:0000256" key="7">
    <source>
        <dbReference type="ARBA" id="ARBA00022737"/>
    </source>
</evidence>
<keyword evidence="10" id="KW-0675">Receptor</keyword>
<keyword evidence="5 12" id="KW-0812">Transmembrane</keyword>
<dbReference type="InterPro" id="IPR046956">
    <property type="entry name" value="RLP23-like"/>
</dbReference>
<dbReference type="EMBL" id="OIVN01000293">
    <property type="protein sequence ID" value="SPC77801.1"/>
    <property type="molecule type" value="Genomic_DNA"/>
</dbReference>
<organism evidence="15">
    <name type="scientific">Fagus sylvatica</name>
    <name type="common">Beechnut</name>
    <dbReference type="NCBI Taxonomy" id="28930"/>
    <lineage>
        <taxon>Eukaryota</taxon>
        <taxon>Viridiplantae</taxon>
        <taxon>Streptophyta</taxon>
        <taxon>Embryophyta</taxon>
        <taxon>Tracheophyta</taxon>
        <taxon>Spermatophyta</taxon>
        <taxon>Magnoliopsida</taxon>
        <taxon>eudicotyledons</taxon>
        <taxon>Gunneridae</taxon>
        <taxon>Pentapetalae</taxon>
        <taxon>rosids</taxon>
        <taxon>fabids</taxon>
        <taxon>Fagales</taxon>
        <taxon>Fagaceae</taxon>
        <taxon>Fagus</taxon>
    </lineage>
</organism>
<dbReference type="SMART" id="SM00369">
    <property type="entry name" value="LRR_TYP"/>
    <property type="match status" value="8"/>
</dbReference>
<dbReference type="SUPFAM" id="SSF52047">
    <property type="entry name" value="RNI-like"/>
    <property type="match status" value="1"/>
</dbReference>
<evidence type="ECO:0000256" key="12">
    <source>
        <dbReference type="SAM" id="Phobius"/>
    </source>
</evidence>
<reference evidence="15" key="1">
    <citation type="submission" date="2018-02" db="EMBL/GenBank/DDBJ databases">
        <authorList>
            <person name="Cohen D.B."/>
            <person name="Kent A.D."/>
        </authorList>
    </citation>
    <scope>NUCLEOTIDE SEQUENCE</scope>
</reference>
<dbReference type="AlphaFoldDB" id="A0A2N9ESZ3"/>
<evidence type="ECO:0000256" key="13">
    <source>
        <dbReference type="SAM" id="SignalP"/>
    </source>
</evidence>
<keyword evidence="3" id="KW-1003">Cell membrane</keyword>
<accession>A0A2N9ESZ3</accession>
<dbReference type="PANTHER" id="PTHR48061">
    <property type="entry name" value="LEUCINE-RICH REPEAT RECEPTOR PROTEIN KINASE EMS1-LIKE-RELATED"/>
    <property type="match status" value="1"/>
</dbReference>
<dbReference type="InterPro" id="IPR032675">
    <property type="entry name" value="LRR_dom_sf"/>
</dbReference>
<dbReference type="PANTHER" id="PTHR48061:SF46">
    <property type="entry name" value="LEUCINE-RICH REPEAT-CONTAINING N-TERMINAL PLANT-TYPE DOMAIN-CONTAINING PROTEIN"/>
    <property type="match status" value="1"/>
</dbReference>
<evidence type="ECO:0000313" key="15">
    <source>
        <dbReference type="EMBL" id="SPC77801.1"/>
    </source>
</evidence>
<dbReference type="GO" id="GO:0005886">
    <property type="term" value="C:plasma membrane"/>
    <property type="evidence" value="ECO:0007669"/>
    <property type="project" value="UniProtKB-SubCell"/>
</dbReference>
<dbReference type="InterPro" id="IPR001611">
    <property type="entry name" value="Leu-rich_rpt"/>
</dbReference>
<dbReference type="Pfam" id="PF08263">
    <property type="entry name" value="LRRNT_2"/>
    <property type="match status" value="1"/>
</dbReference>
<feature type="chain" id="PRO_5015003125" description="Leucine-rich repeat-containing N-terminal plant-type domain-containing protein" evidence="13">
    <location>
        <begin position="26"/>
        <end position="863"/>
    </location>
</feature>
<evidence type="ECO:0000256" key="5">
    <source>
        <dbReference type="ARBA" id="ARBA00022692"/>
    </source>
</evidence>
<evidence type="ECO:0000256" key="3">
    <source>
        <dbReference type="ARBA" id="ARBA00022475"/>
    </source>
</evidence>
<keyword evidence="8 12" id="KW-1133">Transmembrane helix</keyword>
<comment type="similarity">
    <text evidence="2">Belongs to the RLP family.</text>
</comment>
<comment type="subcellular location">
    <subcellularLocation>
        <location evidence="1">Cell membrane</location>
        <topology evidence="1">Single-pass type I membrane protein</topology>
    </subcellularLocation>
</comment>
<keyword evidence="7" id="KW-0677">Repeat</keyword>
<feature type="domain" description="Leucine-rich repeat-containing N-terminal plant-type" evidence="14">
    <location>
        <begin position="40"/>
        <end position="81"/>
    </location>
</feature>
<dbReference type="PROSITE" id="PS51450">
    <property type="entry name" value="LRR"/>
    <property type="match status" value="3"/>
</dbReference>
<proteinExistence type="inferred from homology"/>
<evidence type="ECO:0000256" key="9">
    <source>
        <dbReference type="ARBA" id="ARBA00023136"/>
    </source>
</evidence>
<evidence type="ECO:0000256" key="8">
    <source>
        <dbReference type="ARBA" id="ARBA00022989"/>
    </source>
</evidence>
<feature type="signal peptide" evidence="13">
    <location>
        <begin position="1"/>
        <end position="25"/>
    </location>
</feature>
<name>A0A2N9ESZ3_FAGSY</name>
<keyword evidence="11" id="KW-0325">Glycoprotein</keyword>
<dbReference type="FunFam" id="3.80.10.10:FF:000095">
    <property type="entry name" value="LRR receptor-like serine/threonine-protein kinase GSO1"/>
    <property type="match status" value="1"/>
</dbReference>
<dbReference type="SUPFAM" id="SSF52058">
    <property type="entry name" value="L domain-like"/>
    <property type="match status" value="1"/>
</dbReference>
<evidence type="ECO:0000256" key="2">
    <source>
        <dbReference type="ARBA" id="ARBA00009592"/>
    </source>
</evidence>
<gene>
    <name evidence="15" type="ORF">FSB_LOCUS5683</name>
</gene>
<evidence type="ECO:0000259" key="14">
    <source>
        <dbReference type="Pfam" id="PF08263"/>
    </source>
</evidence>
<sequence>MESFTWKYLVFYLLTLLLHSQVSFPSSFSSSLSSIPPCFALLQFNKSFSISASHCDDINYPKTASWDESKDCCSWDGVECDKITGHVISLDLSCSSLYAPVWKRLVDNLTQLKELLLDSVDMSSVRPSSVMNLSSSMTTLSLPFCQLQGEIEDNNFHLPGIQILILQGNKDLRGYFPKYNWTSSLKFLDFSSTSFSGELPDSIGLLPSSLFSMPKLSHLDLHENQLVGPLPNRVSGLLDLNSLFLQNNLLNGTLPSWLFTLPSLVKLIMADNQFIGEIDEFKSNSLQIIVMGDNKLHGPLPRSISRLVNLTYLDLSLNNLSIMLELELFSKLINLQDLDFSYNNVSFNFNNNITNILPMLQSLSLRSSNISEFPTFLRTTPNLLILDLSDNKICGQVPIWLGDVARDSLSFLNLSHNFLTSIDEIPWKNIFSVDLHDNLLQGPFPALRAPSLAYLWISQNNFIGEIPSLTCKASSLEVLDLSHNKFSGMIPKCLVHSVSLSVLDLRMNNFHGTIPTAFAKRNKLRNLNLNGNQLEGLLPRSLVNCRDLEILDVGNNRINDTFPYWLEGLPNLQVLVIRSNRFHGHIGNPTTKFPFSSLRILDLSNNEFSGLLPRKYFEYLKTMMDADQGREVGLTYMGEAYYQDSIMVTMKGMYIELERILIVFTTIDLSNNTFRGEMPKIIGKLKSLKGLNFSHNNLTGYITPSLGNLTNLEWLDLSSNKLIGEIPMSLVDLTSLAILNLSQNQLTGPIPSGRQFNTFTNDSYTGNLGLCGYPVSRTCNNHEAKRPPPSTLQHKDILGLENGFGWKAVSIGYGCGVIFGMFMGYLVFKIGKPKWLVRMVELEQHIMLRRLKKNAHRRHGRRN</sequence>
<protein>
    <recommendedName>
        <fullName evidence="14">Leucine-rich repeat-containing N-terminal plant-type domain-containing protein</fullName>
    </recommendedName>
</protein>
<dbReference type="FunFam" id="3.80.10.10:FF:000111">
    <property type="entry name" value="LRR receptor-like serine/threonine-protein kinase ERECTA"/>
    <property type="match status" value="1"/>
</dbReference>